<dbReference type="KEGG" id="afla:FHG64_16585"/>
<dbReference type="Pfam" id="PF06037">
    <property type="entry name" value="DUF922"/>
    <property type="match status" value="1"/>
</dbReference>
<accession>A0A5B7X712</accession>
<evidence type="ECO:0000313" key="2">
    <source>
        <dbReference type="Proteomes" id="UP000309016"/>
    </source>
</evidence>
<protein>
    <submittedName>
        <fullName evidence="1">DUF922 domain-containing protein</fullName>
    </submittedName>
</protein>
<proteinExistence type="predicted"/>
<dbReference type="InterPro" id="IPR010321">
    <property type="entry name" value="DUF922"/>
</dbReference>
<name>A0A5B7X712_9FLAO</name>
<dbReference type="RefSeq" id="WP_139067438.1">
    <property type="nucleotide sequence ID" value="NZ_CP040812.1"/>
</dbReference>
<dbReference type="AlphaFoldDB" id="A0A5B7X712"/>
<dbReference type="Proteomes" id="UP000309016">
    <property type="component" value="Chromosome"/>
</dbReference>
<sequence length="181" mass="21422">MRTIIFLFLLAGQGLHAQNNPEKIYWQDEPLSWEDFKARPDKSSSFQANTNAGLSYSWNLKNENGILSLRYEVFSYFNPESSWVVPTSKNDHLLTHEQLHFDITELHARKLRKELSNLQIEQLGKDPKRVLNSFYSRIEKERAVMQQKFDRETNHSMNREAEAKWQKFVKDELAKVKDYQA</sequence>
<keyword evidence="2" id="KW-1185">Reference proteome</keyword>
<gene>
    <name evidence="1" type="ORF">FHG64_16585</name>
</gene>
<dbReference type="OrthoDB" id="5431540at2"/>
<organism evidence="1 2">
    <name type="scientific">Antarcticibacterium flavum</name>
    <dbReference type="NCBI Taxonomy" id="2058175"/>
    <lineage>
        <taxon>Bacteria</taxon>
        <taxon>Pseudomonadati</taxon>
        <taxon>Bacteroidota</taxon>
        <taxon>Flavobacteriia</taxon>
        <taxon>Flavobacteriales</taxon>
        <taxon>Flavobacteriaceae</taxon>
        <taxon>Antarcticibacterium</taxon>
    </lineage>
</organism>
<evidence type="ECO:0000313" key="1">
    <source>
        <dbReference type="EMBL" id="QCY70880.1"/>
    </source>
</evidence>
<dbReference type="EMBL" id="CP040812">
    <property type="protein sequence ID" value="QCY70880.1"/>
    <property type="molecule type" value="Genomic_DNA"/>
</dbReference>
<reference evidence="1 2" key="1">
    <citation type="submission" date="2019-06" db="EMBL/GenBank/DDBJ databases">
        <title>Complete genome sequence of Antarcticibacterium flavum KCTC 52984T from an Antarctic marine sediment.</title>
        <authorList>
            <person name="Lee Y.M."/>
            <person name="Shin S.C."/>
        </authorList>
    </citation>
    <scope>NUCLEOTIDE SEQUENCE [LARGE SCALE GENOMIC DNA]</scope>
    <source>
        <strain evidence="1 2">KCTC 52984</strain>
    </source>
</reference>